<evidence type="ECO:0000313" key="3">
    <source>
        <dbReference type="Proteomes" id="UP000059680"/>
    </source>
</evidence>
<dbReference type="Gramene" id="Os05t0425650-00">
    <property type="protein sequence ID" value="Os05t0425650-00"/>
    <property type="gene ID" value="Os05g0425650"/>
</dbReference>
<feature type="region of interest" description="Disordered" evidence="1">
    <location>
        <begin position="144"/>
        <end position="203"/>
    </location>
</feature>
<dbReference type="Proteomes" id="UP000059680">
    <property type="component" value="Chromosome 5"/>
</dbReference>
<feature type="region of interest" description="Disordered" evidence="1">
    <location>
        <begin position="1"/>
        <end position="38"/>
    </location>
</feature>
<feature type="compositionally biased region" description="Gly residues" evidence="1">
    <location>
        <begin position="1"/>
        <end position="12"/>
    </location>
</feature>
<protein>
    <submittedName>
        <fullName evidence="2">Os05g0425650 protein</fullName>
    </submittedName>
</protein>
<gene>
    <name evidence="2" type="ordered locus">Os05g0425650</name>
    <name evidence="2" type="ORF">OSNPB_050425650</name>
</gene>
<sequence length="224" mass="25011">MARPRWGGGSGASPGFTTDGHLRLPAHPVPASPPRRPRFLQRPARAVGAQPEVSCSRRGCDPAPPSRLAICYIHAHRAAGGSRRRRARRDALHDGGVSTPTLPLGYTPRTCPPRPARCTPRRQWWTCRCFLTTRRSVPVGEAEAADVRGAGGEGSEEAGEGVLTERRRHTTAQPWRSSAARRWRNEKKMNRERGRRRIEKERLTSGTMGKLIFNQSFSLHFDRK</sequence>
<name>A0A0P0WMM4_ORYSJ</name>
<accession>A0A0P0WMM4</accession>
<evidence type="ECO:0000313" key="2">
    <source>
        <dbReference type="EMBL" id="BAS94108.1"/>
    </source>
</evidence>
<proteinExistence type="predicted"/>
<dbReference type="PaxDb" id="39947-A0A0P0WMM4"/>
<dbReference type="InParanoid" id="A0A0P0WMM4"/>
<feature type="compositionally biased region" description="Basic and acidic residues" evidence="1">
    <location>
        <begin position="186"/>
        <end position="203"/>
    </location>
</feature>
<evidence type="ECO:0000256" key="1">
    <source>
        <dbReference type="SAM" id="MobiDB-lite"/>
    </source>
</evidence>
<reference evidence="2 3" key="2">
    <citation type="journal article" date="2013" name="Plant Cell Physiol.">
        <title>Rice Annotation Project Database (RAP-DB): an integrative and interactive database for rice genomics.</title>
        <authorList>
            <person name="Sakai H."/>
            <person name="Lee S.S."/>
            <person name="Tanaka T."/>
            <person name="Numa H."/>
            <person name="Kim J."/>
            <person name="Kawahara Y."/>
            <person name="Wakimoto H."/>
            <person name="Yang C.C."/>
            <person name="Iwamoto M."/>
            <person name="Abe T."/>
            <person name="Yamada Y."/>
            <person name="Muto A."/>
            <person name="Inokuchi H."/>
            <person name="Ikemura T."/>
            <person name="Matsumoto T."/>
            <person name="Sasaki T."/>
            <person name="Itoh T."/>
        </authorList>
    </citation>
    <scope>NUCLEOTIDE SEQUENCE [LARGE SCALE GENOMIC DNA]</scope>
    <source>
        <strain evidence="3">cv. Nipponbare</strain>
    </source>
</reference>
<dbReference type="EMBL" id="AP014961">
    <property type="protein sequence ID" value="BAS94108.1"/>
    <property type="molecule type" value="Genomic_DNA"/>
</dbReference>
<keyword evidence="3" id="KW-1185">Reference proteome</keyword>
<dbReference type="AlphaFoldDB" id="A0A0P0WMM4"/>
<organism evidence="2 3">
    <name type="scientific">Oryza sativa subsp. japonica</name>
    <name type="common">Rice</name>
    <dbReference type="NCBI Taxonomy" id="39947"/>
    <lineage>
        <taxon>Eukaryota</taxon>
        <taxon>Viridiplantae</taxon>
        <taxon>Streptophyta</taxon>
        <taxon>Embryophyta</taxon>
        <taxon>Tracheophyta</taxon>
        <taxon>Spermatophyta</taxon>
        <taxon>Magnoliopsida</taxon>
        <taxon>Liliopsida</taxon>
        <taxon>Poales</taxon>
        <taxon>Poaceae</taxon>
        <taxon>BOP clade</taxon>
        <taxon>Oryzoideae</taxon>
        <taxon>Oryzeae</taxon>
        <taxon>Oryzinae</taxon>
        <taxon>Oryza</taxon>
        <taxon>Oryza sativa</taxon>
    </lineage>
</organism>
<reference evidence="2 3" key="3">
    <citation type="journal article" date="2013" name="Rice">
        <title>Improvement of the Oryza sativa Nipponbare reference genome using next generation sequence and optical map data.</title>
        <authorList>
            <person name="Kawahara Y."/>
            <person name="de la Bastide M."/>
            <person name="Hamilton J.P."/>
            <person name="Kanamori H."/>
            <person name="McCombie W.R."/>
            <person name="Ouyang S."/>
            <person name="Schwartz D.C."/>
            <person name="Tanaka T."/>
            <person name="Wu J."/>
            <person name="Zhou S."/>
            <person name="Childs K.L."/>
            <person name="Davidson R.M."/>
            <person name="Lin H."/>
            <person name="Quesada-Ocampo L."/>
            <person name="Vaillancourt B."/>
            <person name="Sakai H."/>
            <person name="Lee S.S."/>
            <person name="Kim J."/>
            <person name="Numa H."/>
            <person name="Itoh T."/>
            <person name="Buell C.R."/>
            <person name="Matsumoto T."/>
        </authorList>
    </citation>
    <scope>NUCLEOTIDE SEQUENCE [LARGE SCALE GENOMIC DNA]</scope>
    <source>
        <strain evidence="3">cv. Nipponbare</strain>
    </source>
</reference>
<reference evidence="3" key="1">
    <citation type="journal article" date="2005" name="Nature">
        <title>The map-based sequence of the rice genome.</title>
        <authorList>
            <consortium name="International rice genome sequencing project (IRGSP)"/>
            <person name="Matsumoto T."/>
            <person name="Wu J."/>
            <person name="Kanamori H."/>
            <person name="Katayose Y."/>
            <person name="Fujisawa M."/>
            <person name="Namiki N."/>
            <person name="Mizuno H."/>
            <person name="Yamamoto K."/>
            <person name="Antonio B.A."/>
            <person name="Baba T."/>
            <person name="Sakata K."/>
            <person name="Nagamura Y."/>
            <person name="Aoki H."/>
            <person name="Arikawa K."/>
            <person name="Arita K."/>
            <person name="Bito T."/>
            <person name="Chiden Y."/>
            <person name="Fujitsuka N."/>
            <person name="Fukunaka R."/>
            <person name="Hamada M."/>
            <person name="Harada C."/>
            <person name="Hayashi A."/>
            <person name="Hijishita S."/>
            <person name="Honda M."/>
            <person name="Hosokawa S."/>
            <person name="Ichikawa Y."/>
            <person name="Idonuma A."/>
            <person name="Iijima M."/>
            <person name="Ikeda M."/>
            <person name="Ikeno M."/>
            <person name="Ito K."/>
            <person name="Ito S."/>
            <person name="Ito T."/>
            <person name="Ito Y."/>
            <person name="Ito Y."/>
            <person name="Iwabuchi A."/>
            <person name="Kamiya K."/>
            <person name="Karasawa W."/>
            <person name="Kurita K."/>
            <person name="Katagiri S."/>
            <person name="Kikuta A."/>
            <person name="Kobayashi H."/>
            <person name="Kobayashi N."/>
            <person name="Machita K."/>
            <person name="Maehara T."/>
            <person name="Masukawa M."/>
            <person name="Mizubayashi T."/>
            <person name="Mukai Y."/>
            <person name="Nagasaki H."/>
            <person name="Nagata Y."/>
            <person name="Naito S."/>
            <person name="Nakashima M."/>
            <person name="Nakama Y."/>
            <person name="Nakamichi Y."/>
            <person name="Nakamura M."/>
            <person name="Meguro A."/>
            <person name="Negishi M."/>
            <person name="Ohta I."/>
            <person name="Ohta T."/>
            <person name="Okamoto M."/>
            <person name="Ono N."/>
            <person name="Saji S."/>
            <person name="Sakaguchi M."/>
            <person name="Sakai K."/>
            <person name="Shibata M."/>
            <person name="Shimokawa T."/>
            <person name="Song J."/>
            <person name="Takazaki Y."/>
            <person name="Terasawa K."/>
            <person name="Tsugane M."/>
            <person name="Tsuji K."/>
            <person name="Ueda S."/>
            <person name="Waki K."/>
            <person name="Yamagata H."/>
            <person name="Yamamoto M."/>
            <person name="Yamamoto S."/>
            <person name="Yamane H."/>
            <person name="Yoshiki S."/>
            <person name="Yoshihara R."/>
            <person name="Yukawa K."/>
            <person name="Zhong H."/>
            <person name="Yano M."/>
            <person name="Yuan Q."/>
            <person name="Ouyang S."/>
            <person name="Liu J."/>
            <person name="Jones K.M."/>
            <person name="Gansberger K."/>
            <person name="Moffat K."/>
            <person name="Hill J."/>
            <person name="Bera J."/>
            <person name="Fadrosh D."/>
            <person name="Jin S."/>
            <person name="Johri S."/>
            <person name="Kim M."/>
            <person name="Overton L."/>
            <person name="Reardon M."/>
            <person name="Tsitrin T."/>
            <person name="Vuong H."/>
            <person name="Weaver B."/>
            <person name="Ciecko A."/>
            <person name="Tallon L."/>
            <person name="Jackson J."/>
            <person name="Pai G."/>
            <person name="Aken S.V."/>
            <person name="Utterback T."/>
            <person name="Reidmuller S."/>
            <person name="Feldblyum T."/>
            <person name="Hsiao J."/>
            <person name="Zismann V."/>
            <person name="Iobst S."/>
            <person name="de Vazeille A.R."/>
            <person name="Buell C.R."/>
            <person name="Ying K."/>
            <person name="Li Y."/>
            <person name="Lu T."/>
            <person name="Huang Y."/>
            <person name="Zhao Q."/>
            <person name="Feng Q."/>
            <person name="Zhang L."/>
            <person name="Zhu J."/>
            <person name="Weng Q."/>
            <person name="Mu J."/>
            <person name="Lu Y."/>
            <person name="Fan D."/>
            <person name="Liu Y."/>
            <person name="Guan J."/>
            <person name="Zhang Y."/>
            <person name="Yu S."/>
            <person name="Liu X."/>
            <person name="Zhang Y."/>
            <person name="Hong G."/>
            <person name="Han B."/>
            <person name="Choisne N."/>
            <person name="Demange N."/>
            <person name="Orjeda G."/>
            <person name="Samain S."/>
            <person name="Cattolico L."/>
            <person name="Pelletier E."/>
            <person name="Couloux A."/>
            <person name="Segurens B."/>
            <person name="Wincker P."/>
            <person name="D'Hont A."/>
            <person name="Scarpelli C."/>
            <person name="Weissenbach J."/>
            <person name="Salanoubat M."/>
            <person name="Quetier F."/>
            <person name="Yu Y."/>
            <person name="Kim H.R."/>
            <person name="Rambo T."/>
            <person name="Currie J."/>
            <person name="Collura K."/>
            <person name="Luo M."/>
            <person name="Yang T."/>
            <person name="Ammiraju J.S.S."/>
            <person name="Engler F."/>
            <person name="Soderlund C."/>
            <person name="Wing R.A."/>
            <person name="Palmer L.E."/>
            <person name="de la Bastide M."/>
            <person name="Spiegel L."/>
            <person name="Nascimento L."/>
            <person name="Zutavern T."/>
            <person name="O'Shaughnessy A."/>
            <person name="Dike S."/>
            <person name="Dedhia N."/>
            <person name="Preston R."/>
            <person name="Balija V."/>
            <person name="McCombie W.R."/>
            <person name="Chow T."/>
            <person name="Chen H."/>
            <person name="Chung M."/>
            <person name="Chen C."/>
            <person name="Shaw J."/>
            <person name="Wu H."/>
            <person name="Hsiao K."/>
            <person name="Chao Y."/>
            <person name="Chu M."/>
            <person name="Cheng C."/>
            <person name="Hour A."/>
            <person name="Lee P."/>
            <person name="Lin S."/>
            <person name="Lin Y."/>
            <person name="Liou J."/>
            <person name="Liu S."/>
            <person name="Hsing Y."/>
            <person name="Raghuvanshi S."/>
            <person name="Mohanty A."/>
            <person name="Bharti A.K."/>
            <person name="Gaur A."/>
            <person name="Gupta V."/>
            <person name="Kumar D."/>
            <person name="Ravi V."/>
            <person name="Vij S."/>
            <person name="Kapur A."/>
            <person name="Khurana P."/>
            <person name="Khurana P."/>
            <person name="Khurana J.P."/>
            <person name="Tyagi A.K."/>
            <person name="Gaikwad K."/>
            <person name="Singh A."/>
            <person name="Dalal V."/>
            <person name="Srivastava S."/>
            <person name="Dixit A."/>
            <person name="Pal A.K."/>
            <person name="Ghazi I.A."/>
            <person name="Yadav M."/>
            <person name="Pandit A."/>
            <person name="Bhargava A."/>
            <person name="Sureshbabu K."/>
            <person name="Batra K."/>
            <person name="Sharma T.R."/>
            <person name="Mohapatra T."/>
            <person name="Singh N.K."/>
            <person name="Messing J."/>
            <person name="Nelson A.B."/>
            <person name="Fuks G."/>
            <person name="Kavchok S."/>
            <person name="Keizer G."/>
            <person name="Linton E."/>
            <person name="Llaca V."/>
            <person name="Song R."/>
            <person name="Tanyolac B."/>
            <person name="Young S."/>
            <person name="Ho-Il K."/>
            <person name="Hahn J.H."/>
            <person name="Sangsakoo G."/>
            <person name="Vanavichit A."/>
            <person name="de Mattos Luiz.A.T."/>
            <person name="Zimmer P.D."/>
            <person name="Malone G."/>
            <person name="Dellagostin O."/>
            <person name="de Oliveira A.C."/>
            <person name="Bevan M."/>
            <person name="Bancroft I."/>
            <person name="Minx P."/>
            <person name="Cordum H."/>
            <person name="Wilson R."/>
            <person name="Cheng Z."/>
            <person name="Jin W."/>
            <person name="Jiang J."/>
            <person name="Leong S.A."/>
            <person name="Iwama H."/>
            <person name="Gojobori T."/>
            <person name="Itoh T."/>
            <person name="Niimura Y."/>
            <person name="Fujii Y."/>
            <person name="Habara T."/>
            <person name="Sakai H."/>
            <person name="Sato Y."/>
            <person name="Wilson G."/>
            <person name="Kumar K."/>
            <person name="McCouch S."/>
            <person name="Juretic N."/>
            <person name="Hoen D."/>
            <person name="Wright S."/>
            <person name="Bruskiewich R."/>
            <person name="Bureau T."/>
            <person name="Miyao A."/>
            <person name="Hirochika H."/>
            <person name="Nishikawa T."/>
            <person name="Kadowaki K."/>
            <person name="Sugiura M."/>
            <person name="Burr B."/>
            <person name="Sasaki T."/>
        </authorList>
    </citation>
    <scope>NUCLEOTIDE SEQUENCE [LARGE SCALE GENOMIC DNA]</scope>
    <source>
        <strain evidence="3">cv. Nipponbare</strain>
    </source>
</reference>